<dbReference type="EMBL" id="JBEPTQ010000002">
    <property type="protein sequence ID" value="MET4718712.1"/>
    <property type="molecule type" value="Genomic_DNA"/>
</dbReference>
<protein>
    <submittedName>
        <fullName evidence="1">Uncharacterized protein</fullName>
    </submittedName>
</protein>
<accession>A0ABV2RP46</accession>
<gene>
    <name evidence="1" type="ORF">ABIF63_002818</name>
</gene>
<reference evidence="1 2" key="1">
    <citation type="submission" date="2024-06" db="EMBL/GenBank/DDBJ databases">
        <title>Genomic Encyclopedia of Type Strains, Phase V (KMG-V): Genome sequencing to study the core and pangenomes of soil and plant-associated prokaryotes.</title>
        <authorList>
            <person name="Whitman W."/>
        </authorList>
    </citation>
    <scope>NUCLEOTIDE SEQUENCE [LARGE SCALE GENOMIC DNA]</scope>
    <source>
        <strain evidence="1 2">USDA 160</strain>
    </source>
</reference>
<name>A0ABV2RP46_BRAJP</name>
<keyword evidence="2" id="KW-1185">Reference proteome</keyword>
<dbReference type="Proteomes" id="UP001549291">
    <property type="component" value="Unassembled WGS sequence"/>
</dbReference>
<evidence type="ECO:0000313" key="2">
    <source>
        <dbReference type="Proteomes" id="UP001549291"/>
    </source>
</evidence>
<comment type="caution">
    <text evidence="1">The sequence shown here is derived from an EMBL/GenBank/DDBJ whole genome shotgun (WGS) entry which is preliminary data.</text>
</comment>
<evidence type="ECO:0000313" key="1">
    <source>
        <dbReference type="EMBL" id="MET4718712.1"/>
    </source>
</evidence>
<organism evidence="1 2">
    <name type="scientific">Bradyrhizobium japonicum</name>
    <dbReference type="NCBI Taxonomy" id="375"/>
    <lineage>
        <taxon>Bacteria</taxon>
        <taxon>Pseudomonadati</taxon>
        <taxon>Pseudomonadota</taxon>
        <taxon>Alphaproteobacteria</taxon>
        <taxon>Hyphomicrobiales</taxon>
        <taxon>Nitrobacteraceae</taxon>
        <taxon>Bradyrhizobium</taxon>
    </lineage>
</organism>
<sequence length="95" mass="10202">MGGVFPDIAATPAEADNAELRGVAALRARPRDRRIEIGQQLGVRLGIDDRQQILDVGDLGEIDTLAEVIVGRDRECAELGEAPCIRAGRKSPSPR</sequence>
<proteinExistence type="predicted"/>